<protein>
    <recommendedName>
        <fullName evidence="4">BESS domain-containing protein</fullName>
    </recommendedName>
</protein>
<organism evidence="2 3">
    <name type="scientific">Acyrthosiphon pisum</name>
    <name type="common">Pea aphid</name>
    <dbReference type="NCBI Taxonomy" id="7029"/>
    <lineage>
        <taxon>Eukaryota</taxon>
        <taxon>Metazoa</taxon>
        <taxon>Ecdysozoa</taxon>
        <taxon>Arthropoda</taxon>
        <taxon>Hexapoda</taxon>
        <taxon>Insecta</taxon>
        <taxon>Pterygota</taxon>
        <taxon>Neoptera</taxon>
        <taxon>Paraneoptera</taxon>
        <taxon>Hemiptera</taxon>
        <taxon>Sternorrhyncha</taxon>
        <taxon>Aphidomorpha</taxon>
        <taxon>Aphidoidea</taxon>
        <taxon>Aphididae</taxon>
        <taxon>Macrosiphini</taxon>
        <taxon>Acyrthosiphon</taxon>
    </lineage>
</organism>
<dbReference type="RefSeq" id="XP_016656288.1">
    <property type="nucleotide sequence ID" value="XM_016800799.1"/>
</dbReference>
<keyword evidence="3" id="KW-1185">Reference proteome</keyword>
<accession>A0A8R2H6K8</accession>
<dbReference type="Proteomes" id="UP000007819">
    <property type="component" value="Chromosome A2"/>
</dbReference>
<dbReference type="KEGG" id="api:107882453"/>
<dbReference type="EnsemblMetazoa" id="XM_016800799.2">
    <property type="protein sequence ID" value="XP_016656288.1"/>
    <property type="gene ID" value="LOC107882453"/>
</dbReference>
<evidence type="ECO:0000313" key="2">
    <source>
        <dbReference type="EnsemblMetazoa" id="XP_016656288.1"/>
    </source>
</evidence>
<name>A0A8R2H6K8_ACYPI</name>
<evidence type="ECO:0000256" key="1">
    <source>
        <dbReference type="SAM" id="MobiDB-lite"/>
    </source>
</evidence>
<proteinExistence type="predicted"/>
<sequence>MSNVREQVEEDVLNDTECSRNEEQLDGSFSETLPPINPPASSTQNKCVRRERQKENTVSNIDKVLENLNKKQKVTTSALDAIEMLMLGHAKTIKTFSPRRQATAKQQISNIIGILEMDQIDENENYHGSLSTNQHGIHHEDRDYPATTDQHVVNYRSNNEDVVYHEDRDYPPTTDQHVAYPTQTQNTDAINLSVENCAQTYTNLGRYSW</sequence>
<reference evidence="3" key="1">
    <citation type="submission" date="2010-06" db="EMBL/GenBank/DDBJ databases">
        <authorList>
            <person name="Jiang H."/>
            <person name="Abraham K."/>
            <person name="Ali S."/>
            <person name="Alsbrooks S.L."/>
            <person name="Anim B.N."/>
            <person name="Anosike U.S."/>
            <person name="Attaway T."/>
            <person name="Bandaranaike D.P."/>
            <person name="Battles P.K."/>
            <person name="Bell S.N."/>
            <person name="Bell A.V."/>
            <person name="Beltran B."/>
            <person name="Bickham C."/>
            <person name="Bustamante Y."/>
            <person name="Caleb T."/>
            <person name="Canada A."/>
            <person name="Cardenas V."/>
            <person name="Carter K."/>
            <person name="Chacko J."/>
            <person name="Chandrabose M.N."/>
            <person name="Chavez D."/>
            <person name="Chavez A."/>
            <person name="Chen L."/>
            <person name="Chu H.-S."/>
            <person name="Claassen K.J."/>
            <person name="Cockrell R."/>
            <person name="Collins M."/>
            <person name="Cooper J.A."/>
            <person name="Cree A."/>
            <person name="Curry S.M."/>
            <person name="Da Y."/>
            <person name="Dao M.D."/>
            <person name="Das B."/>
            <person name="Davila M.-L."/>
            <person name="Davy-Carroll L."/>
            <person name="Denson S."/>
            <person name="Dinh H."/>
            <person name="Ebong V.E."/>
            <person name="Edwards J.R."/>
            <person name="Egan A."/>
            <person name="El-Daye J."/>
            <person name="Escobedo L."/>
            <person name="Fernandez S."/>
            <person name="Fernando P.R."/>
            <person name="Flagg N."/>
            <person name="Forbes L.D."/>
            <person name="Fowler R.G."/>
            <person name="Fu Q."/>
            <person name="Gabisi R.A."/>
            <person name="Ganer J."/>
            <person name="Garbino Pronczuk A."/>
            <person name="Garcia R.M."/>
            <person name="Garner T."/>
            <person name="Garrett T.E."/>
            <person name="Gonzalez D.A."/>
            <person name="Hamid H."/>
            <person name="Hawkins E.S."/>
            <person name="Hirani K."/>
            <person name="Hogues M.E."/>
            <person name="Hollins B."/>
            <person name="Hsiao C.-H."/>
            <person name="Jabil R."/>
            <person name="James M.L."/>
            <person name="Jhangiani S.N."/>
            <person name="Johnson B."/>
            <person name="Johnson Q."/>
            <person name="Joshi V."/>
            <person name="Kalu J.B."/>
            <person name="Kam C."/>
            <person name="Kashfia A."/>
            <person name="Keebler J."/>
            <person name="Kisamo H."/>
            <person name="Kovar C.L."/>
            <person name="Lago L.A."/>
            <person name="Lai C.-Y."/>
            <person name="Laidlaw J."/>
            <person name="Lara F."/>
            <person name="Le T.-K."/>
            <person name="Lee S.L."/>
            <person name="Legall F.H."/>
            <person name="Lemon S.J."/>
            <person name="Lewis L.R."/>
            <person name="Li B."/>
            <person name="Liu Y."/>
            <person name="Liu Y.-S."/>
            <person name="Lopez J."/>
            <person name="Lozado R.J."/>
            <person name="Lu J."/>
            <person name="Madu R.C."/>
            <person name="Maheshwari M."/>
            <person name="Maheshwari R."/>
            <person name="Malloy K."/>
            <person name="Martinez E."/>
            <person name="Mathew T."/>
            <person name="Mercado I.C."/>
            <person name="Mercado C."/>
            <person name="Meyer B."/>
            <person name="Montgomery K."/>
            <person name="Morgan M.B."/>
            <person name="Munidasa M."/>
            <person name="Nazareth L.V."/>
            <person name="Nelson J."/>
            <person name="Ng B.M."/>
            <person name="Nguyen N.B."/>
            <person name="Nguyen P.Q."/>
            <person name="Nguyen T."/>
            <person name="Obregon M."/>
            <person name="Okwuonu G.O."/>
            <person name="Onwere C.G."/>
            <person name="Orozco G."/>
            <person name="Parra A."/>
            <person name="Patel S."/>
            <person name="Patil S."/>
            <person name="Perez A."/>
            <person name="Perez Y."/>
            <person name="Pham C."/>
            <person name="Primus E.L."/>
            <person name="Pu L.-L."/>
            <person name="Puazo M."/>
            <person name="Qin X."/>
            <person name="Quiroz J.B."/>
            <person name="Reese J."/>
            <person name="Richards S."/>
            <person name="Rives C.M."/>
            <person name="Robberts R."/>
            <person name="Ruiz S.J."/>
            <person name="Ruiz M.J."/>
            <person name="Santibanez J."/>
            <person name="Schneider B.W."/>
            <person name="Sisson I."/>
            <person name="Smith M."/>
            <person name="Sodergren E."/>
            <person name="Song X.-Z."/>
            <person name="Song B.B."/>
            <person name="Summersgill H."/>
            <person name="Thelus R."/>
            <person name="Thornton R.D."/>
            <person name="Trejos Z.Y."/>
            <person name="Usmani K."/>
            <person name="Vattathil S."/>
            <person name="Villasana D."/>
            <person name="Walker D.L."/>
            <person name="Wang S."/>
            <person name="Wang K."/>
            <person name="White C.S."/>
            <person name="Williams A.C."/>
            <person name="Williamson J."/>
            <person name="Wilson K."/>
            <person name="Woghiren I.O."/>
            <person name="Woodworth J.R."/>
            <person name="Worley K.C."/>
            <person name="Wright R.A."/>
            <person name="Wu W."/>
            <person name="Young L."/>
            <person name="Zhang L."/>
            <person name="Zhang J."/>
            <person name="Zhu Y."/>
            <person name="Muzny D.M."/>
            <person name="Weinstock G."/>
            <person name="Gibbs R.A."/>
        </authorList>
    </citation>
    <scope>NUCLEOTIDE SEQUENCE [LARGE SCALE GENOMIC DNA]</scope>
    <source>
        <strain evidence="3">LSR1</strain>
    </source>
</reference>
<dbReference type="GeneID" id="107882453"/>
<dbReference type="OrthoDB" id="6621996at2759"/>
<evidence type="ECO:0008006" key="4">
    <source>
        <dbReference type="Google" id="ProtNLM"/>
    </source>
</evidence>
<evidence type="ECO:0000313" key="3">
    <source>
        <dbReference type="Proteomes" id="UP000007819"/>
    </source>
</evidence>
<reference evidence="2" key="2">
    <citation type="submission" date="2022-06" db="UniProtKB">
        <authorList>
            <consortium name="EnsemblMetazoa"/>
        </authorList>
    </citation>
    <scope>IDENTIFICATION</scope>
</reference>
<dbReference type="AlphaFoldDB" id="A0A8R2H6K8"/>
<feature type="region of interest" description="Disordered" evidence="1">
    <location>
        <begin position="1"/>
        <end position="46"/>
    </location>
</feature>